<sequence length="124" mass="14367">MDVHCLLTFRHLSKVGFVYSVTGFDVIRANQNFKQSDYHLSIWYNDSTVFDEITEPLSPIPVERFRFRNHDELLCLDNTNTHLPDVIGELTSIKDTVSYPPQEKDLAWQPSKSSSNNLFQLGIY</sequence>
<evidence type="ECO:0000313" key="2">
    <source>
        <dbReference type="RefSeq" id="XP_018486028.1"/>
    </source>
</evidence>
<dbReference type="KEGG" id="rsz:108856673"/>
<dbReference type="RefSeq" id="XP_018486028.1">
    <property type="nucleotide sequence ID" value="XM_018630526.2"/>
</dbReference>
<evidence type="ECO:0000313" key="3">
    <source>
        <dbReference type="RefSeq" id="XP_018486029.1"/>
    </source>
</evidence>
<evidence type="ECO:0000313" key="1">
    <source>
        <dbReference type="Proteomes" id="UP000504610"/>
    </source>
</evidence>
<gene>
    <name evidence="2 3 4 5" type="primary">LOC108856673</name>
</gene>
<evidence type="ECO:0000313" key="5">
    <source>
        <dbReference type="RefSeq" id="XP_056842668.1"/>
    </source>
</evidence>
<dbReference type="OrthoDB" id="1109146at2759"/>
<dbReference type="Proteomes" id="UP000504610">
    <property type="component" value="Chromosome 5"/>
</dbReference>
<accession>A0A6J0NMZ4</accession>
<dbReference type="RefSeq" id="XP_056842667.1">
    <property type="nucleotide sequence ID" value="XM_056986687.1"/>
</dbReference>
<protein>
    <submittedName>
        <fullName evidence="2 3">Uncharacterized protein LOC108856673 isoform X1</fullName>
    </submittedName>
</protein>
<dbReference type="AlphaFoldDB" id="A0A6J0NMZ4"/>
<name>A0A6J0NMZ4_RAPSA</name>
<evidence type="ECO:0000313" key="4">
    <source>
        <dbReference type="RefSeq" id="XP_056842667.1"/>
    </source>
</evidence>
<proteinExistence type="predicted"/>
<reference evidence="1" key="1">
    <citation type="journal article" date="2019" name="Database">
        <title>The radish genome database (RadishGD): an integrated information resource for radish genomics.</title>
        <authorList>
            <person name="Yu H.J."/>
            <person name="Baek S."/>
            <person name="Lee Y.J."/>
            <person name="Cho A."/>
            <person name="Mun J.H."/>
        </authorList>
    </citation>
    <scope>NUCLEOTIDE SEQUENCE [LARGE SCALE GENOMIC DNA]</scope>
    <source>
        <strain evidence="1">cv. WK10039</strain>
    </source>
</reference>
<dbReference type="GeneID" id="108856673"/>
<keyword evidence="1" id="KW-1185">Reference proteome</keyword>
<organism evidence="1 3">
    <name type="scientific">Raphanus sativus</name>
    <name type="common">Radish</name>
    <name type="synonym">Raphanus raphanistrum var. sativus</name>
    <dbReference type="NCBI Taxonomy" id="3726"/>
    <lineage>
        <taxon>Eukaryota</taxon>
        <taxon>Viridiplantae</taxon>
        <taxon>Streptophyta</taxon>
        <taxon>Embryophyta</taxon>
        <taxon>Tracheophyta</taxon>
        <taxon>Spermatophyta</taxon>
        <taxon>Magnoliopsida</taxon>
        <taxon>eudicotyledons</taxon>
        <taxon>Gunneridae</taxon>
        <taxon>Pentapetalae</taxon>
        <taxon>rosids</taxon>
        <taxon>malvids</taxon>
        <taxon>Brassicales</taxon>
        <taxon>Brassicaceae</taxon>
        <taxon>Brassiceae</taxon>
        <taxon>Raphanus</taxon>
    </lineage>
</organism>
<reference evidence="2 3" key="2">
    <citation type="submission" date="2025-04" db="UniProtKB">
        <authorList>
            <consortium name="RefSeq"/>
        </authorList>
    </citation>
    <scope>IDENTIFICATION</scope>
    <source>
        <tissue evidence="2 3">Leaf</tissue>
    </source>
</reference>
<dbReference type="RefSeq" id="XP_018486029.1">
    <property type="nucleotide sequence ID" value="XM_018630527.2"/>
</dbReference>
<dbReference type="RefSeq" id="XP_056842668.1">
    <property type="nucleotide sequence ID" value="XM_056986688.1"/>
</dbReference>